<dbReference type="GO" id="GO:0005886">
    <property type="term" value="C:plasma membrane"/>
    <property type="evidence" value="ECO:0007669"/>
    <property type="project" value="UniProtKB-SubCell"/>
</dbReference>
<dbReference type="CDD" id="cd06582">
    <property type="entry name" value="TM_PBP1_LivH_like"/>
    <property type="match status" value="1"/>
</dbReference>
<feature type="transmembrane region" description="Helical" evidence="9">
    <location>
        <begin position="226"/>
        <end position="251"/>
    </location>
</feature>
<evidence type="ECO:0000256" key="4">
    <source>
        <dbReference type="ARBA" id="ARBA00022692"/>
    </source>
</evidence>
<sequence length="288" mass="30669">MTIFLQNLINGTISGSYYAVLGVGLTVTWGVLKMINVAHGDFYMLGAYFFYTLSKMLGMPVLISLLIAVAGVFLCGMVIERVVLAPSLGRGKFGDTPFILTLAIGIMLENIAQLVWGETNVGVPYFSDAIYEIGGITMAAQRLIVAAVAIVTLIVVMYVIKKTKFGWAISATAQDIFAANLMGICTKRIYMITFGIAVALCAVAGCLLAPIYGINPWMGGSIQLKSFVVCIVGGLGSIGGSIIAGILLGIIESFSTQFLGSGWQNVIAYALVIVMFWVKPTGLFGKKE</sequence>
<dbReference type="Pfam" id="PF02653">
    <property type="entry name" value="BPD_transp_2"/>
    <property type="match status" value="1"/>
</dbReference>
<organism evidence="10 11">
    <name type="scientific">Roseburia zhanii</name>
    <dbReference type="NCBI Taxonomy" id="2763064"/>
    <lineage>
        <taxon>Bacteria</taxon>
        <taxon>Bacillati</taxon>
        <taxon>Bacillota</taxon>
        <taxon>Clostridia</taxon>
        <taxon>Lachnospirales</taxon>
        <taxon>Lachnospiraceae</taxon>
        <taxon>Roseburia</taxon>
    </lineage>
</organism>
<dbReference type="Proteomes" id="UP000606720">
    <property type="component" value="Unassembled WGS sequence"/>
</dbReference>
<keyword evidence="6 9" id="KW-1133">Transmembrane helix</keyword>
<evidence type="ECO:0000256" key="1">
    <source>
        <dbReference type="ARBA" id="ARBA00004651"/>
    </source>
</evidence>
<feature type="transmembrane region" description="Helical" evidence="9">
    <location>
        <begin position="15"/>
        <end position="35"/>
    </location>
</feature>
<dbReference type="PANTHER" id="PTHR11795:SF445">
    <property type="entry name" value="AMINO ACID ABC TRANSPORTER PERMEASE PROTEIN"/>
    <property type="match status" value="1"/>
</dbReference>
<dbReference type="InterPro" id="IPR052157">
    <property type="entry name" value="BCAA_transport_permease"/>
</dbReference>
<evidence type="ECO:0000256" key="3">
    <source>
        <dbReference type="ARBA" id="ARBA00022475"/>
    </source>
</evidence>
<feature type="transmembrane region" description="Helical" evidence="9">
    <location>
        <begin position="96"/>
        <end position="116"/>
    </location>
</feature>
<accession>A0A923LN91</accession>
<evidence type="ECO:0000256" key="7">
    <source>
        <dbReference type="ARBA" id="ARBA00023136"/>
    </source>
</evidence>
<evidence type="ECO:0000256" key="9">
    <source>
        <dbReference type="SAM" id="Phobius"/>
    </source>
</evidence>
<evidence type="ECO:0000256" key="6">
    <source>
        <dbReference type="ARBA" id="ARBA00022989"/>
    </source>
</evidence>
<dbReference type="EMBL" id="JACOPH010000004">
    <property type="protein sequence ID" value="MBC5713927.1"/>
    <property type="molecule type" value="Genomic_DNA"/>
</dbReference>
<dbReference type="PANTHER" id="PTHR11795">
    <property type="entry name" value="BRANCHED-CHAIN AMINO ACID TRANSPORT SYSTEM PERMEASE PROTEIN LIVH"/>
    <property type="match status" value="1"/>
</dbReference>
<evidence type="ECO:0000313" key="10">
    <source>
        <dbReference type="EMBL" id="MBC5713927.1"/>
    </source>
</evidence>
<keyword evidence="4 9" id="KW-0812">Transmembrane</keyword>
<feature type="transmembrane region" description="Helical" evidence="9">
    <location>
        <begin position="136"/>
        <end position="160"/>
    </location>
</feature>
<reference evidence="10" key="1">
    <citation type="submission" date="2020-08" db="EMBL/GenBank/DDBJ databases">
        <title>Genome public.</title>
        <authorList>
            <person name="Liu C."/>
            <person name="Sun Q."/>
        </authorList>
    </citation>
    <scope>NUCLEOTIDE SEQUENCE</scope>
    <source>
        <strain evidence="10">BX1005</strain>
    </source>
</reference>
<dbReference type="AlphaFoldDB" id="A0A923LN91"/>
<dbReference type="InterPro" id="IPR001851">
    <property type="entry name" value="ABC_transp_permease"/>
</dbReference>
<name>A0A923LN91_9FIRM</name>
<comment type="caution">
    <text evidence="10">The sequence shown here is derived from an EMBL/GenBank/DDBJ whole genome shotgun (WGS) entry which is preliminary data.</text>
</comment>
<feature type="transmembrane region" description="Helical" evidence="9">
    <location>
        <begin position="65"/>
        <end position="84"/>
    </location>
</feature>
<keyword evidence="7 9" id="KW-0472">Membrane</keyword>
<keyword evidence="5" id="KW-0029">Amino-acid transport</keyword>
<dbReference type="RefSeq" id="WP_186866714.1">
    <property type="nucleotide sequence ID" value="NZ_JACOPH010000004.1"/>
</dbReference>
<comment type="similarity">
    <text evidence="8">Belongs to the binding-protein-dependent transport system permease family. LivHM subfamily.</text>
</comment>
<feature type="transmembrane region" description="Helical" evidence="9">
    <location>
        <begin position="189"/>
        <end position="214"/>
    </location>
</feature>
<protein>
    <submittedName>
        <fullName evidence="10">Branched-chain amino acid ABC transporter permease</fullName>
    </submittedName>
</protein>
<evidence type="ECO:0000256" key="5">
    <source>
        <dbReference type="ARBA" id="ARBA00022970"/>
    </source>
</evidence>
<gene>
    <name evidence="10" type="ORF">H8S17_06820</name>
</gene>
<evidence type="ECO:0000313" key="11">
    <source>
        <dbReference type="Proteomes" id="UP000606720"/>
    </source>
</evidence>
<comment type="subcellular location">
    <subcellularLocation>
        <location evidence="1">Cell membrane</location>
        <topology evidence="1">Multi-pass membrane protein</topology>
    </subcellularLocation>
</comment>
<keyword evidence="3" id="KW-1003">Cell membrane</keyword>
<keyword evidence="11" id="KW-1185">Reference proteome</keyword>
<evidence type="ECO:0000256" key="8">
    <source>
        <dbReference type="ARBA" id="ARBA00037998"/>
    </source>
</evidence>
<keyword evidence="2" id="KW-0813">Transport</keyword>
<proteinExistence type="inferred from homology"/>
<dbReference type="GO" id="GO:0022857">
    <property type="term" value="F:transmembrane transporter activity"/>
    <property type="evidence" value="ECO:0007669"/>
    <property type="project" value="InterPro"/>
</dbReference>
<dbReference type="GO" id="GO:0006865">
    <property type="term" value="P:amino acid transport"/>
    <property type="evidence" value="ECO:0007669"/>
    <property type="project" value="UniProtKB-KW"/>
</dbReference>
<feature type="transmembrane region" description="Helical" evidence="9">
    <location>
        <begin position="258"/>
        <end position="278"/>
    </location>
</feature>
<evidence type="ECO:0000256" key="2">
    <source>
        <dbReference type="ARBA" id="ARBA00022448"/>
    </source>
</evidence>